<feature type="transmembrane region" description="Helical" evidence="1">
    <location>
        <begin position="142"/>
        <end position="161"/>
    </location>
</feature>
<feature type="transmembrane region" description="Helical" evidence="1">
    <location>
        <begin position="271"/>
        <end position="289"/>
    </location>
</feature>
<feature type="transmembrane region" description="Helical" evidence="1">
    <location>
        <begin position="78"/>
        <end position="96"/>
    </location>
</feature>
<feature type="transmembrane region" description="Helical" evidence="1">
    <location>
        <begin position="173"/>
        <end position="196"/>
    </location>
</feature>
<dbReference type="KEGG" id="tet:TTHERM_00643500"/>
<dbReference type="HOGENOM" id="CLU_515372_0_0_1"/>
<dbReference type="EMBL" id="GG662707">
    <property type="protein sequence ID" value="EAR95124.1"/>
    <property type="molecule type" value="Genomic_DNA"/>
</dbReference>
<sequence length="529" mass="61902">MNLKITQFIAIKLIQAAYKNFKFYLAIVLLFVIQQQQTNLGTSDNTIAVIVYLSFFSLILSKVLAWIFLQDFTKLAQAAINLPLHISGLIDFYYVYTDSTCTKPHNSLRFYISNILSLFCLPAYIIVIILNDYIYQGIETQIIYTVILLSSINEFLVYFIYGLPTACKISSSSVYYSLIQIYEIVTSMSFTGLLILNIRYSIPFLIAYFSYLPLMFILLPCVSSTFYSNNRPINCVEKALYFTTFWLCTYQFCTNRIVSKKKIFADITNKTNKFLVIYKFLFYQFPYFFFLANMDNIKGQVSNSNQIKVLFVIATVCQFKLIYDILYSFLVRDQKEIVINDSNQLQKLIKQASDKTNSNSKLERIIIKIPYQSSEVLNQILHLCLGLYEKCEVVINNSKWGRFKYDENDYKYKVKLDCFNFDAGQSLKCINEINEISEKIHFLKMKLYTNKTDKQSQLNSTTLLSKIFNSNILYFKIDNDLKDDSFYQLIQQYQSDQLKGVIHFLVFKYQISAYLTVNPAYVYFDLFDK</sequence>
<keyword evidence="1" id="KW-0472">Membrane</keyword>
<evidence type="ECO:0000256" key="1">
    <source>
        <dbReference type="SAM" id="Phobius"/>
    </source>
</evidence>
<dbReference type="Proteomes" id="UP000009168">
    <property type="component" value="Unassembled WGS sequence"/>
</dbReference>
<feature type="transmembrane region" description="Helical" evidence="1">
    <location>
        <begin position="21"/>
        <end position="37"/>
    </location>
</feature>
<protein>
    <submittedName>
        <fullName evidence="2">Transmembrane protein, putative</fullName>
    </submittedName>
</protein>
<keyword evidence="3" id="KW-1185">Reference proteome</keyword>
<dbReference type="AlphaFoldDB" id="Q23EY1"/>
<organism evidence="2 3">
    <name type="scientific">Tetrahymena thermophila (strain SB210)</name>
    <dbReference type="NCBI Taxonomy" id="312017"/>
    <lineage>
        <taxon>Eukaryota</taxon>
        <taxon>Sar</taxon>
        <taxon>Alveolata</taxon>
        <taxon>Ciliophora</taxon>
        <taxon>Intramacronucleata</taxon>
        <taxon>Oligohymenophorea</taxon>
        <taxon>Hymenostomatida</taxon>
        <taxon>Tetrahymenina</taxon>
        <taxon>Tetrahymenidae</taxon>
        <taxon>Tetrahymena</taxon>
    </lineage>
</organism>
<accession>Q23EY1</accession>
<feature type="transmembrane region" description="Helical" evidence="1">
    <location>
        <begin position="309"/>
        <end position="330"/>
    </location>
</feature>
<gene>
    <name evidence="2" type="ORF">TTHERM_00643500</name>
</gene>
<dbReference type="GeneID" id="7839713"/>
<feature type="transmembrane region" description="Helical" evidence="1">
    <location>
        <begin position="108"/>
        <end position="130"/>
    </location>
</feature>
<dbReference type="InParanoid" id="Q23EY1"/>
<reference evidence="3" key="1">
    <citation type="journal article" date="2006" name="PLoS Biol.">
        <title>Macronuclear genome sequence of the ciliate Tetrahymena thermophila, a model eukaryote.</title>
        <authorList>
            <person name="Eisen J.A."/>
            <person name="Coyne R.S."/>
            <person name="Wu M."/>
            <person name="Wu D."/>
            <person name="Thiagarajan M."/>
            <person name="Wortman J.R."/>
            <person name="Badger J.H."/>
            <person name="Ren Q."/>
            <person name="Amedeo P."/>
            <person name="Jones K.M."/>
            <person name="Tallon L.J."/>
            <person name="Delcher A.L."/>
            <person name="Salzberg S.L."/>
            <person name="Silva J.C."/>
            <person name="Haas B.J."/>
            <person name="Majoros W.H."/>
            <person name="Farzad M."/>
            <person name="Carlton J.M."/>
            <person name="Smith R.K. Jr."/>
            <person name="Garg J."/>
            <person name="Pearlman R.E."/>
            <person name="Karrer K.M."/>
            <person name="Sun L."/>
            <person name="Manning G."/>
            <person name="Elde N.C."/>
            <person name="Turkewitz A.P."/>
            <person name="Asai D.J."/>
            <person name="Wilkes D.E."/>
            <person name="Wang Y."/>
            <person name="Cai H."/>
            <person name="Collins K."/>
            <person name="Stewart B.A."/>
            <person name="Lee S.R."/>
            <person name="Wilamowska K."/>
            <person name="Weinberg Z."/>
            <person name="Ruzzo W.L."/>
            <person name="Wloga D."/>
            <person name="Gaertig J."/>
            <person name="Frankel J."/>
            <person name="Tsao C.-C."/>
            <person name="Gorovsky M.A."/>
            <person name="Keeling P.J."/>
            <person name="Waller R.F."/>
            <person name="Patron N.J."/>
            <person name="Cherry J.M."/>
            <person name="Stover N.A."/>
            <person name="Krieger C.J."/>
            <person name="del Toro C."/>
            <person name="Ryder H.F."/>
            <person name="Williamson S.C."/>
            <person name="Barbeau R.A."/>
            <person name="Hamilton E.P."/>
            <person name="Orias E."/>
        </authorList>
    </citation>
    <scope>NUCLEOTIDE SEQUENCE [LARGE SCALE GENOMIC DNA]</scope>
    <source>
        <strain evidence="3">SB210</strain>
    </source>
</reference>
<evidence type="ECO:0000313" key="2">
    <source>
        <dbReference type="EMBL" id="EAR95124.1"/>
    </source>
</evidence>
<proteinExistence type="predicted"/>
<dbReference type="RefSeq" id="XP_001015369.1">
    <property type="nucleotide sequence ID" value="XM_001015369.1"/>
</dbReference>
<feature type="transmembrane region" description="Helical" evidence="1">
    <location>
        <begin position="49"/>
        <end position="69"/>
    </location>
</feature>
<evidence type="ECO:0000313" key="3">
    <source>
        <dbReference type="Proteomes" id="UP000009168"/>
    </source>
</evidence>
<keyword evidence="1 2" id="KW-0812">Transmembrane</keyword>
<feature type="transmembrane region" description="Helical" evidence="1">
    <location>
        <begin position="208"/>
        <end position="227"/>
    </location>
</feature>
<feature type="transmembrane region" description="Helical" evidence="1">
    <location>
        <begin position="239"/>
        <end position="259"/>
    </location>
</feature>
<name>Q23EY1_TETTS</name>
<keyword evidence="1" id="KW-1133">Transmembrane helix</keyword>